<evidence type="ECO:0000313" key="2">
    <source>
        <dbReference type="EMBL" id="KAF0646757.1"/>
    </source>
</evidence>
<evidence type="ECO:0000313" key="5">
    <source>
        <dbReference type="Proteomes" id="UP000731519"/>
    </source>
</evidence>
<accession>A0A1Y2P146</accession>
<comment type="caution">
    <text evidence="3">The sequence shown here is derived from an EMBL/GenBank/DDBJ whole genome shotgun (WGS) entry which is preliminary data.</text>
</comment>
<protein>
    <submittedName>
        <fullName evidence="3">Uncharacterized protein</fullName>
    </submittedName>
</protein>
<dbReference type="Proteomes" id="UP000731519">
    <property type="component" value="Unassembled WGS sequence"/>
</dbReference>
<feature type="compositionally biased region" description="Polar residues" evidence="1">
    <location>
        <begin position="47"/>
        <end position="56"/>
    </location>
</feature>
<dbReference type="EMBL" id="ASYR01000047">
    <property type="protein sequence ID" value="KAF0646757.1"/>
    <property type="molecule type" value="Genomic_DNA"/>
</dbReference>
<reference evidence="3 4" key="2">
    <citation type="submission" date="2016-09" db="EMBL/GenBank/DDBJ databases">
        <title>Streptomyces fradiae DSM40063, a candidate organism with high potential of specific P450 cytochromes.</title>
        <authorList>
            <person name="Grumaz C."/>
            <person name="Vainshtein Y."/>
            <person name="Kirstahler P."/>
            <person name="Sohn K."/>
        </authorList>
    </citation>
    <scope>NUCLEOTIDE SEQUENCE [LARGE SCALE GENOMIC DNA]</scope>
    <source>
        <strain evidence="3 4">DSM 40063</strain>
    </source>
</reference>
<organism evidence="3 4">
    <name type="scientific">Streptomyces fradiae ATCC 10745 = DSM 40063</name>
    <dbReference type="NCBI Taxonomy" id="1319510"/>
    <lineage>
        <taxon>Bacteria</taxon>
        <taxon>Bacillati</taxon>
        <taxon>Actinomycetota</taxon>
        <taxon>Actinomycetes</taxon>
        <taxon>Kitasatosporales</taxon>
        <taxon>Streptomycetaceae</taxon>
        <taxon>Streptomyces</taxon>
    </lineage>
</organism>
<dbReference type="Proteomes" id="UP000194318">
    <property type="component" value="Unassembled WGS sequence"/>
</dbReference>
<proteinExistence type="predicted"/>
<keyword evidence="5" id="KW-1185">Reference proteome</keyword>
<feature type="region of interest" description="Disordered" evidence="1">
    <location>
        <begin position="1"/>
        <end position="58"/>
    </location>
</feature>
<evidence type="ECO:0000313" key="4">
    <source>
        <dbReference type="Proteomes" id="UP000194318"/>
    </source>
</evidence>
<evidence type="ECO:0000313" key="3">
    <source>
        <dbReference type="EMBL" id="OSY53523.1"/>
    </source>
</evidence>
<sequence length="90" mass="9682">MERSREALASFLKKPSGRPSGPVTSYAALRSSTLSALNPPSRRARSSPDQKVSSSLRAKRFCSANASTSPPSGAVTTYRLTSGAIRWVRR</sequence>
<dbReference type="EMBL" id="MIFZ01000077">
    <property type="protein sequence ID" value="OSY53523.1"/>
    <property type="molecule type" value="Genomic_DNA"/>
</dbReference>
<name>A0A1Y2P146_STRFR</name>
<evidence type="ECO:0000256" key="1">
    <source>
        <dbReference type="SAM" id="MobiDB-lite"/>
    </source>
</evidence>
<dbReference type="AlphaFoldDB" id="A0A1Y2P146"/>
<reference evidence="2 5" key="1">
    <citation type="submission" date="2013-05" db="EMBL/GenBank/DDBJ databases">
        <title>Genome Sequence of Streptomyces fradiae.</title>
        <authorList>
            <person name="Kirby R."/>
        </authorList>
    </citation>
    <scope>NUCLEOTIDE SEQUENCE [LARGE SCALE GENOMIC DNA]</scope>
    <source>
        <strain evidence="2 5">ATCC 10745</strain>
    </source>
</reference>
<gene>
    <name evidence="3" type="ORF">BG846_00797</name>
    <name evidence="2" type="ORF">K701_26960</name>
</gene>